<dbReference type="OrthoDB" id="540537at2759"/>
<evidence type="ECO:0000259" key="2">
    <source>
        <dbReference type="Pfam" id="PF05548"/>
    </source>
</evidence>
<dbReference type="GeneID" id="9615020"/>
<keyword evidence="4" id="KW-1185">Reference proteome</keyword>
<sequence length="434" mass="46548">CTPALGSKSTTILSAKPMFLPDRGTIHQRLLAVILDYSVCGMHASVTEAGVREIFLGPNGDGRGGVAAKYTNCSFGKFNLNATAFRVITVNVSSCSPEVTLDCSFHRFCFDGDIGAKALLGKEAVSGFTHFAYIVPEPNANVCPWAGVAYLPGNQIALRSYSYGVQRWGTIMQEAIHNYGLWHSWQNGWEYEDWSTAMGRGNACPNAPELARLGWATPVNGGARVDSKALPAGTVLSFNLPATHLTPNGTYIRVVPDWMPMYSDPSLAKNLYISVRVNKSGDAELTGSAYRNKVNVHELNATMDNDPSTFVYTDPKISFIGSASPGVLSNFTNYNLLVHGGSWVGTDILKVLICRYKINPEECPIPKSPPPPSPLPPSPNPPPPSPSPPPPKPKAPTRPPAKPPAPKPPPSKPPSPRPPSPPPPSPSPKRSAKP</sequence>
<dbReference type="InterPro" id="IPR008752">
    <property type="entry name" value="Peptidase_M11"/>
</dbReference>
<dbReference type="MEROPS" id="M11.002"/>
<dbReference type="Pfam" id="PF05548">
    <property type="entry name" value="Peptidase_M11"/>
    <property type="match status" value="1"/>
</dbReference>
<feature type="domain" description="Peptidase M11 gametolysin" evidence="2">
    <location>
        <begin position="29"/>
        <end position="331"/>
    </location>
</feature>
<dbReference type="EMBL" id="GL378377">
    <property type="protein sequence ID" value="EFJ42899.1"/>
    <property type="molecule type" value="Genomic_DNA"/>
</dbReference>
<accession>D8UBJ4</accession>
<dbReference type="AlphaFoldDB" id="D8UBJ4"/>
<proteinExistence type="predicted"/>
<dbReference type="KEGG" id="vcn:VOLCADRAFT_66482"/>
<protein>
    <recommendedName>
        <fullName evidence="2">Peptidase M11 gametolysin domain-containing protein</fullName>
    </recommendedName>
</protein>
<dbReference type="STRING" id="3068.D8UBJ4"/>
<feature type="non-terminal residue" evidence="3">
    <location>
        <position position="1"/>
    </location>
</feature>
<dbReference type="PRINTS" id="PR01217">
    <property type="entry name" value="PRICHEXTENSN"/>
</dbReference>
<feature type="region of interest" description="Disordered" evidence="1">
    <location>
        <begin position="365"/>
        <end position="434"/>
    </location>
</feature>
<dbReference type="InParanoid" id="D8UBJ4"/>
<gene>
    <name evidence="3" type="ORF">VOLCADRAFT_66482</name>
</gene>
<dbReference type="eggNOG" id="KOG1187">
    <property type="taxonomic scope" value="Eukaryota"/>
</dbReference>
<organism evidence="4">
    <name type="scientific">Volvox carteri f. nagariensis</name>
    <dbReference type="NCBI Taxonomy" id="3068"/>
    <lineage>
        <taxon>Eukaryota</taxon>
        <taxon>Viridiplantae</taxon>
        <taxon>Chlorophyta</taxon>
        <taxon>core chlorophytes</taxon>
        <taxon>Chlorophyceae</taxon>
        <taxon>CS clade</taxon>
        <taxon>Chlamydomonadales</taxon>
        <taxon>Volvocaceae</taxon>
        <taxon>Volvox</taxon>
    </lineage>
</organism>
<reference evidence="3 4" key="1">
    <citation type="journal article" date="2010" name="Science">
        <title>Genomic analysis of organismal complexity in the multicellular green alga Volvox carteri.</title>
        <authorList>
            <person name="Prochnik S.E."/>
            <person name="Umen J."/>
            <person name="Nedelcu A.M."/>
            <person name="Hallmann A."/>
            <person name="Miller S.M."/>
            <person name="Nishii I."/>
            <person name="Ferris P."/>
            <person name="Kuo A."/>
            <person name="Mitros T."/>
            <person name="Fritz-Laylin L.K."/>
            <person name="Hellsten U."/>
            <person name="Chapman J."/>
            <person name="Simakov O."/>
            <person name="Rensing S.A."/>
            <person name="Terry A."/>
            <person name="Pangilinan J."/>
            <person name="Kapitonov V."/>
            <person name="Jurka J."/>
            <person name="Salamov A."/>
            <person name="Shapiro H."/>
            <person name="Schmutz J."/>
            <person name="Grimwood J."/>
            <person name="Lindquist E."/>
            <person name="Lucas S."/>
            <person name="Grigoriev I.V."/>
            <person name="Schmitt R."/>
            <person name="Kirk D."/>
            <person name="Rokhsar D.S."/>
        </authorList>
    </citation>
    <scope>NUCLEOTIDE SEQUENCE [LARGE SCALE GENOMIC DNA]</scope>
    <source>
        <strain evidence="4">f. Nagariensis / Eve</strain>
    </source>
</reference>
<feature type="compositionally biased region" description="Pro residues" evidence="1">
    <location>
        <begin position="366"/>
        <end position="427"/>
    </location>
</feature>
<dbReference type="RefSeq" id="XP_002955939.1">
    <property type="nucleotide sequence ID" value="XM_002955893.1"/>
</dbReference>
<evidence type="ECO:0000313" key="4">
    <source>
        <dbReference type="Proteomes" id="UP000001058"/>
    </source>
</evidence>
<evidence type="ECO:0000313" key="3">
    <source>
        <dbReference type="EMBL" id="EFJ42899.1"/>
    </source>
</evidence>
<evidence type="ECO:0000256" key="1">
    <source>
        <dbReference type="SAM" id="MobiDB-lite"/>
    </source>
</evidence>
<name>D8UBJ4_VOLCA</name>
<dbReference type="Proteomes" id="UP000001058">
    <property type="component" value="Unassembled WGS sequence"/>
</dbReference>